<dbReference type="GO" id="GO:0005509">
    <property type="term" value="F:calcium ion binding"/>
    <property type="evidence" value="ECO:0007669"/>
    <property type="project" value="InterPro"/>
</dbReference>
<dbReference type="Gene3D" id="2.60.40.10">
    <property type="entry name" value="Immunoglobulins"/>
    <property type="match status" value="1"/>
</dbReference>
<evidence type="ECO:0000313" key="3">
    <source>
        <dbReference type="EMBL" id="MBB2205157.1"/>
    </source>
</evidence>
<reference evidence="3 4" key="1">
    <citation type="submission" date="2020-04" db="EMBL/GenBank/DDBJ databases">
        <title>Description of novel Gluconacetobacter.</title>
        <authorList>
            <person name="Sombolestani A."/>
        </authorList>
    </citation>
    <scope>NUCLEOTIDE SEQUENCE [LARGE SCALE GENOMIC DNA]</scope>
    <source>
        <strain evidence="3 4">LMG 27800</strain>
    </source>
</reference>
<proteinExistence type="predicted"/>
<dbReference type="SUPFAM" id="SSF49313">
    <property type="entry name" value="Cadherin-like"/>
    <property type="match status" value="1"/>
</dbReference>
<gene>
    <name evidence="3" type="ORF">HLH27_09025</name>
</gene>
<evidence type="ECO:0000313" key="4">
    <source>
        <dbReference type="Proteomes" id="UP000540556"/>
    </source>
</evidence>
<dbReference type="InterPro" id="IPR006644">
    <property type="entry name" value="Cadg"/>
</dbReference>
<name>A0A7W4KDX7_9PROT</name>
<dbReference type="SUPFAM" id="SSF50939">
    <property type="entry name" value="Sialidases"/>
    <property type="match status" value="1"/>
</dbReference>
<feature type="domain" description="Dystroglycan-type cadherin-like" evidence="2">
    <location>
        <begin position="675"/>
        <end position="772"/>
    </location>
</feature>
<dbReference type="Proteomes" id="UP000540556">
    <property type="component" value="Unassembled WGS sequence"/>
</dbReference>
<dbReference type="Pfam" id="PF02012">
    <property type="entry name" value="BNR"/>
    <property type="match status" value="1"/>
</dbReference>
<dbReference type="InterPro" id="IPR036278">
    <property type="entry name" value="Sialidase_sf"/>
</dbReference>
<dbReference type="InterPro" id="IPR015919">
    <property type="entry name" value="Cadherin-like_sf"/>
</dbReference>
<dbReference type="InterPro" id="IPR002860">
    <property type="entry name" value="BNR_rpt"/>
</dbReference>
<accession>A0A7W4KDX7</accession>
<feature type="compositionally biased region" description="Polar residues" evidence="1">
    <location>
        <begin position="637"/>
        <end position="649"/>
    </location>
</feature>
<evidence type="ECO:0000259" key="2">
    <source>
        <dbReference type="SMART" id="SM00736"/>
    </source>
</evidence>
<comment type="caution">
    <text evidence="3">The sequence shown here is derived from an EMBL/GenBank/DDBJ whole genome shotgun (WGS) entry which is preliminary data.</text>
</comment>
<protein>
    <recommendedName>
        <fullName evidence="2">Dystroglycan-type cadherin-like domain-containing protein</fullName>
    </recommendedName>
</protein>
<dbReference type="SMART" id="SM00736">
    <property type="entry name" value="CADG"/>
    <property type="match status" value="1"/>
</dbReference>
<sequence>TQGTWRYSTDGGASWTVLPSDLSSTNALVLGSNVQLDFVPVANFNGQPGALTVQAIDSSNNDTGAAPVYTDGGTPVYGADLAGTTTVRAGVDVNNAGGTSSISATTAPLTIQVAPVNDAPIVVAGKETETLAAGIEDETAPPSATVHDLFNPSFNDATDQQPGSTANTLAGVAITADTATPDQGTWKYSTDNGRTWTALPSDLSPTNALVLPQSAQLLFDPAPNYNGQPGGLTATLIDSSTDVPVYTDANGNPVTGAQITTAQTGVDVSHPGTNTALSVASVDLNTSVAPVNDAPIATGSATLSAGTEDTTGPAQTVQTLFGGNFSDTVDQQPGSTANTLAGVAITADTATPDQGTWKYSTDNGRTWTALPSDLSPTNALVLPQSAQLQFDPASNYNGQPGGLTATLIDSSTDVPVYTDAAGNPVTGAQIATATTAQTGVDVSRPGTNTALSVASVDLNTSVAPVNDAPIATGSATLTAGTGDTTGAAHTVQTLFGGNFSDTVDQQPGSTANTLAGVAITGDTATASQGTWRYSTDGGKSWQSIDPATLSPSSAIILPATAQLSFQPASNFSGSPGKLTVALIETGSTLINGTDMSRADVSGLMTDPTSAVSNTTVDLATMVANTRPQGVPALPGATGSNGESPASTVTSSVDSSFNTIFQRGVAAAHQNWIFGTAINHFIVVDQQGSTTVPMGAFLTDDGTESQLELTATLTDGSPLPDWLSFDSRSRIFTGTAPEEAFGSLDIKVRGRDLFGHEAEVGIHIVIGHQHQLLDLQAVPQAIHQTFDTIQTTVNRLMLDPHLASFNDQPSTHSQGKPSLRSQLRHLGAKAHQRDARALLDKQTPHHALL</sequence>
<dbReference type="GO" id="GO:0016020">
    <property type="term" value="C:membrane"/>
    <property type="evidence" value="ECO:0007669"/>
    <property type="project" value="InterPro"/>
</dbReference>
<keyword evidence="4" id="KW-1185">Reference proteome</keyword>
<organism evidence="3 4">
    <name type="scientific">Gluconacetobacter takamatsuzukensis</name>
    <dbReference type="NCBI Taxonomy" id="1286190"/>
    <lineage>
        <taxon>Bacteria</taxon>
        <taxon>Pseudomonadati</taxon>
        <taxon>Pseudomonadota</taxon>
        <taxon>Alphaproteobacteria</taxon>
        <taxon>Acetobacterales</taxon>
        <taxon>Acetobacteraceae</taxon>
        <taxon>Gluconacetobacter</taxon>
    </lineage>
</organism>
<dbReference type="AlphaFoldDB" id="A0A7W4KDX7"/>
<dbReference type="InterPro" id="IPR013783">
    <property type="entry name" value="Ig-like_fold"/>
</dbReference>
<evidence type="ECO:0000256" key="1">
    <source>
        <dbReference type="SAM" id="MobiDB-lite"/>
    </source>
</evidence>
<feature type="non-terminal residue" evidence="3">
    <location>
        <position position="1"/>
    </location>
</feature>
<dbReference type="EMBL" id="JABEQK010000006">
    <property type="protein sequence ID" value="MBB2205157.1"/>
    <property type="molecule type" value="Genomic_DNA"/>
</dbReference>
<feature type="region of interest" description="Disordered" evidence="1">
    <location>
        <begin position="627"/>
        <end position="649"/>
    </location>
</feature>